<dbReference type="GO" id="GO:0016491">
    <property type="term" value="F:oxidoreductase activity"/>
    <property type="evidence" value="ECO:0007669"/>
    <property type="project" value="InterPro"/>
</dbReference>
<dbReference type="Proteomes" id="UP000799423">
    <property type="component" value="Unassembled WGS sequence"/>
</dbReference>
<dbReference type="PANTHER" id="PTHR48267:SF1">
    <property type="entry name" value="BILIRUBIN OXIDASE"/>
    <property type="match status" value="1"/>
</dbReference>
<name>A0A6A7B9G7_9PLEO</name>
<evidence type="ECO:0000313" key="5">
    <source>
        <dbReference type="Proteomes" id="UP000799423"/>
    </source>
</evidence>
<evidence type="ECO:0000259" key="3">
    <source>
        <dbReference type="Pfam" id="PF07731"/>
    </source>
</evidence>
<evidence type="ECO:0000313" key="4">
    <source>
        <dbReference type="EMBL" id="KAF2850838.1"/>
    </source>
</evidence>
<dbReference type="PANTHER" id="PTHR48267">
    <property type="entry name" value="CUPREDOXIN SUPERFAMILY PROTEIN"/>
    <property type="match status" value="1"/>
</dbReference>
<reference evidence="4" key="1">
    <citation type="submission" date="2020-01" db="EMBL/GenBank/DDBJ databases">
        <authorList>
            <consortium name="DOE Joint Genome Institute"/>
            <person name="Haridas S."/>
            <person name="Albert R."/>
            <person name="Binder M."/>
            <person name="Bloem J."/>
            <person name="Labutti K."/>
            <person name="Salamov A."/>
            <person name="Andreopoulos B."/>
            <person name="Baker S.E."/>
            <person name="Barry K."/>
            <person name="Bills G."/>
            <person name="Bluhm B.H."/>
            <person name="Cannon C."/>
            <person name="Castanera R."/>
            <person name="Culley D.E."/>
            <person name="Daum C."/>
            <person name="Ezra D."/>
            <person name="Gonzalez J.B."/>
            <person name="Henrissat B."/>
            <person name="Kuo A."/>
            <person name="Liang C."/>
            <person name="Lipzen A."/>
            <person name="Lutzoni F."/>
            <person name="Magnuson J."/>
            <person name="Mondo S."/>
            <person name="Nolan M."/>
            <person name="Ohm R."/>
            <person name="Pangilinan J."/>
            <person name="Park H.-J."/>
            <person name="Ramirez L."/>
            <person name="Alfaro M."/>
            <person name="Sun H."/>
            <person name="Tritt A."/>
            <person name="Yoshinaga Y."/>
            <person name="Zwiers L.-H."/>
            <person name="Turgeon B.G."/>
            <person name="Goodwin S.B."/>
            <person name="Spatafora J.W."/>
            <person name="Crous P.W."/>
            <person name="Grigoriev I.V."/>
        </authorList>
    </citation>
    <scope>NUCLEOTIDE SEQUENCE</scope>
    <source>
        <strain evidence="4">IPT5</strain>
    </source>
</reference>
<feature type="region of interest" description="Disordered" evidence="2">
    <location>
        <begin position="239"/>
        <end position="275"/>
    </location>
</feature>
<dbReference type="InterPro" id="IPR045087">
    <property type="entry name" value="Cu-oxidase_fam"/>
</dbReference>
<feature type="compositionally biased region" description="Basic and acidic residues" evidence="2">
    <location>
        <begin position="245"/>
        <end position="266"/>
    </location>
</feature>
<proteinExistence type="inferred from homology"/>
<dbReference type="SUPFAM" id="SSF49503">
    <property type="entry name" value="Cupredoxins"/>
    <property type="match status" value="2"/>
</dbReference>
<gene>
    <name evidence="4" type="ORF">T440DRAFT_518125</name>
</gene>
<dbReference type="Pfam" id="PF07731">
    <property type="entry name" value="Cu-oxidase_2"/>
    <property type="match status" value="1"/>
</dbReference>
<dbReference type="EMBL" id="MU006305">
    <property type="protein sequence ID" value="KAF2850838.1"/>
    <property type="molecule type" value="Genomic_DNA"/>
</dbReference>
<evidence type="ECO:0000256" key="2">
    <source>
        <dbReference type="SAM" id="MobiDB-lite"/>
    </source>
</evidence>
<dbReference type="InterPro" id="IPR008972">
    <property type="entry name" value="Cupredoxin"/>
</dbReference>
<evidence type="ECO:0000256" key="1">
    <source>
        <dbReference type="ARBA" id="ARBA00010609"/>
    </source>
</evidence>
<comment type="similarity">
    <text evidence="1">Belongs to the multicopper oxidase family.</text>
</comment>
<feature type="domain" description="Plastocyanin-like" evidence="3">
    <location>
        <begin position="164"/>
        <end position="230"/>
    </location>
</feature>
<sequence>MALCSIPRIRNKSLWGDVIHVNGQPYRYYLWYKDELRKYRLRWLFYTYLGTLQDDLGKALTFQVIGADTGLMTKPVQSTNLKISMVERCEIVVDFSGYHRYASNNITVKNAREVQTDNDYSSTDKVTRFVVRSKVTSNAGNGSLPISVRNVPFPSMKNGVGRSVKIISRTKGKRGMLPYEKEALENAVLLCRNEVVRVISGYASLDGVYMFHCHNLINEYQDMMTAFNVNSLENGHCSETTHFTDPMKQKYRSRDTSAKDDPRESSTRSAKTSKL</sequence>
<organism evidence="4 5">
    <name type="scientific">Plenodomus tracheiphilus IPT5</name>
    <dbReference type="NCBI Taxonomy" id="1408161"/>
    <lineage>
        <taxon>Eukaryota</taxon>
        <taxon>Fungi</taxon>
        <taxon>Dikarya</taxon>
        <taxon>Ascomycota</taxon>
        <taxon>Pezizomycotina</taxon>
        <taxon>Dothideomycetes</taxon>
        <taxon>Pleosporomycetidae</taxon>
        <taxon>Pleosporales</taxon>
        <taxon>Pleosporineae</taxon>
        <taxon>Leptosphaeriaceae</taxon>
        <taxon>Plenodomus</taxon>
    </lineage>
</organism>
<dbReference type="InterPro" id="IPR011706">
    <property type="entry name" value="Cu-oxidase_C"/>
</dbReference>
<protein>
    <recommendedName>
        <fullName evidence="3">Plastocyanin-like domain-containing protein</fullName>
    </recommendedName>
</protein>
<dbReference type="AlphaFoldDB" id="A0A6A7B9G7"/>
<dbReference type="GO" id="GO:0005507">
    <property type="term" value="F:copper ion binding"/>
    <property type="evidence" value="ECO:0007669"/>
    <property type="project" value="InterPro"/>
</dbReference>
<dbReference type="Gene3D" id="2.60.40.420">
    <property type="entry name" value="Cupredoxins - blue copper proteins"/>
    <property type="match status" value="2"/>
</dbReference>
<keyword evidence="5" id="KW-1185">Reference proteome</keyword>
<accession>A0A6A7B9G7</accession>